<accession>A0ABN5WW26</accession>
<protein>
    <recommendedName>
        <fullName evidence="3">Prohibitin</fullName>
    </recommendedName>
</protein>
<sequence>MFDTLGSGDLSFIDQWAARDAIDQQMKIQEEAAAQQGKLIDAQVAQMRARTQALQRGDGLIKISSDGLEPALEMIMWQVLEKFRCAPMPKAPSSCWAFKPF</sequence>
<reference evidence="2" key="1">
    <citation type="journal article" date="2019" name="Microbiol. Resour. Announc.">
        <title>Complete Genome Sequence of Halomonas olivaria, a Moderately Halophilic Bacterium Isolated from Olive Processing Effluents, Obtained by Nanopore Sequencing.</title>
        <authorList>
            <person name="Nagata S."/>
            <person name="Ii K.M."/>
            <person name="Tsukimi T."/>
            <person name="Miura M.C."/>
            <person name="Galipon J."/>
            <person name="Arakawa K."/>
        </authorList>
    </citation>
    <scope>NUCLEOTIDE SEQUENCE [LARGE SCALE GENOMIC DNA]</scope>
    <source>
        <strain evidence="2">TYRC17</strain>
    </source>
</reference>
<evidence type="ECO:0008006" key="3">
    <source>
        <dbReference type="Google" id="ProtNLM"/>
    </source>
</evidence>
<organism evidence="1 2">
    <name type="scientific">Vreelandella olivaria</name>
    <dbReference type="NCBI Taxonomy" id="390919"/>
    <lineage>
        <taxon>Bacteria</taxon>
        <taxon>Pseudomonadati</taxon>
        <taxon>Pseudomonadota</taxon>
        <taxon>Gammaproteobacteria</taxon>
        <taxon>Oceanospirillales</taxon>
        <taxon>Halomonadaceae</taxon>
        <taxon>Vreelandella</taxon>
    </lineage>
</organism>
<evidence type="ECO:0000313" key="2">
    <source>
        <dbReference type="Proteomes" id="UP000289555"/>
    </source>
</evidence>
<proteinExistence type="predicted"/>
<name>A0ABN5WW26_9GAMM</name>
<keyword evidence="2" id="KW-1185">Reference proteome</keyword>
<dbReference type="Proteomes" id="UP000289555">
    <property type="component" value="Chromosome"/>
</dbReference>
<evidence type="ECO:0000313" key="1">
    <source>
        <dbReference type="EMBL" id="BBI51113.1"/>
    </source>
</evidence>
<gene>
    <name evidence="1" type="ORF">HORIV_35340</name>
</gene>
<dbReference type="EMBL" id="AP019416">
    <property type="protein sequence ID" value="BBI51113.1"/>
    <property type="molecule type" value="Genomic_DNA"/>
</dbReference>